<name>A0AA42Q9W8_9BURK</name>
<dbReference type="Proteomes" id="UP001161065">
    <property type="component" value="Unassembled WGS sequence"/>
</dbReference>
<organism evidence="2 3">
    <name type="scientific">Comamonas thiooxydans</name>
    <dbReference type="NCBI Taxonomy" id="363952"/>
    <lineage>
        <taxon>Bacteria</taxon>
        <taxon>Pseudomonadati</taxon>
        <taxon>Pseudomonadota</taxon>
        <taxon>Betaproteobacteria</taxon>
        <taxon>Burkholderiales</taxon>
        <taxon>Comamonadaceae</taxon>
        <taxon>Comamonas</taxon>
    </lineage>
</organism>
<protein>
    <submittedName>
        <fullName evidence="2">GNAT family N-acetyltransferase</fullName>
    </submittedName>
</protein>
<dbReference type="RefSeq" id="WP_280009574.1">
    <property type="nucleotide sequence ID" value="NZ_JAOCEK010000038.1"/>
</dbReference>
<comment type="caution">
    <text evidence="2">The sequence shown here is derived from an EMBL/GenBank/DDBJ whole genome shotgun (WGS) entry which is preliminary data.</text>
</comment>
<dbReference type="PROSITE" id="PS51186">
    <property type="entry name" value="GNAT"/>
    <property type="match status" value="2"/>
</dbReference>
<gene>
    <name evidence="2" type="ORF">N5D63_24940</name>
</gene>
<dbReference type="InterPro" id="IPR051531">
    <property type="entry name" value="N-acetyltransferase"/>
</dbReference>
<dbReference type="Pfam" id="PF00583">
    <property type="entry name" value="Acetyltransf_1"/>
    <property type="match status" value="1"/>
</dbReference>
<dbReference type="PANTHER" id="PTHR43792:SF9">
    <property type="entry name" value="RIBOSOMAL-PROTEIN-ALANINE ACETYLTRANSFERASE"/>
    <property type="match status" value="1"/>
</dbReference>
<evidence type="ECO:0000259" key="1">
    <source>
        <dbReference type="PROSITE" id="PS51186"/>
    </source>
</evidence>
<accession>A0AA42Q9W8</accession>
<evidence type="ECO:0000313" key="2">
    <source>
        <dbReference type="EMBL" id="MDH1337388.1"/>
    </source>
</evidence>
<dbReference type="InterPro" id="IPR016181">
    <property type="entry name" value="Acyl_CoA_acyltransferase"/>
</dbReference>
<evidence type="ECO:0000313" key="3">
    <source>
        <dbReference type="Proteomes" id="UP001161065"/>
    </source>
</evidence>
<dbReference type="CDD" id="cd04301">
    <property type="entry name" value="NAT_SF"/>
    <property type="match status" value="1"/>
</dbReference>
<dbReference type="GO" id="GO:0008999">
    <property type="term" value="F:protein-N-terminal-alanine acetyltransferase activity"/>
    <property type="evidence" value="ECO:0007669"/>
    <property type="project" value="TreeGrafter"/>
</dbReference>
<reference evidence="2" key="1">
    <citation type="submission" date="2022-09" db="EMBL/GenBank/DDBJ databases">
        <title>Intensive care unit water sources are persistently colonized with multi-drug resistant bacteria and are the site of extensive horizontal gene transfer of antibiotic resistance genes.</title>
        <authorList>
            <person name="Diorio-Toth L."/>
        </authorList>
    </citation>
    <scope>NUCLEOTIDE SEQUENCE</scope>
    <source>
        <strain evidence="2">GD03832</strain>
    </source>
</reference>
<dbReference type="SUPFAM" id="SSF55729">
    <property type="entry name" value="Acyl-CoA N-acyltransferases (Nat)"/>
    <property type="match status" value="2"/>
</dbReference>
<dbReference type="PANTHER" id="PTHR43792">
    <property type="entry name" value="GNAT FAMILY, PUTATIVE (AFU_ORTHOLOGUE AFUA_3G00765)-RELATED-RELATED"/>
    <property type="match status" value="1"/>
</dbReference>
<dbReference type="AlphaFoldDB" id="A0AA42Q9W8"/>
<dbReference type="EMBL" id="JAOCEK010000038">
    <property type="protein sequence ID" value="MDH1337388.1"/>
    <property type="molecule type" value="Genomic_DNA"/>
</dbReference>
<proteinExistence type="predicted"/>
<feature type="domain" description="N-acetyltransferase" evidence="1">
    <location>
        <begin position="200"/>
        <end position="349"/>
    </location>
</feature>
<dbReference type="Gene3D" id="3.40.630.30">
    <property type="match status" value="2"/>
</dbReference>
<dbReference type="GO" id="GO:0005737">
    <property type="term" value="C:cytoplasm"/>
    <property type="evidence" value="ECO:0007669"/>
    <property type="project" value="TreeGrafter"/>
</dbReference>
<sequence>MKLMILNMMNLAVEFPEFFLPNCRLRRIHRNDVEAIFAGLSNPQVVAHYGVSYDSLEATDEQMRWYDALLEEHRGIWWGVTLPGRDELIGACGFNDWSHSDRSLDIGYWLMPEHWGRGLMQDCLPTILRFALGTLGVHRIHADVEPENSASTRLLERLGFVFEGTLRDVECKGGRFLNLHQYSLLATDPIGRALLEDDTPTFRPARGADAKALTALAQRSKGHWGYPEAWMEAWQAALTFHPGQMTGQYAVLVAADGQLLGFYGLESGEGGWQLEHCWVDPQSMGSGHGRRLVEHALAVVRGLGANTLTVESDPSAMGFYERLGAKHVCDVARPVCGEHRHLPILKWMLSD</sequence>
<feature type="domain" description="N-acetyltransferase" evidence="1">
    <location>
        <begin position="23"/>
        <end position="189"/>
    </location>
</feature>
<dbReference type="Pfam" id="PF13302">
    <property type="entry name" value="Acetyltransf_3"/>
    <property type="match status" value="1"/>
</dbReference>
<dbReference type="InterPro" id="IPR000182">
    <property type="entry name" value="GNAT_dom"/>
</dbReference>